<feature type="DNA-binding region" description="H-T-H motif" evidence="2">
    <location>
        <begin position="65"/>
        <end position="84"/>
    </location>
</feature>
<dbReference type="Proteomes" id="UP001267638">
    <property type="component" value="Unassembled WGS sequence"/>
</dbReference>
<accession>A0ABU1X5X8</accession>
<evidence type="ECO:0000259" key="4">
    <source>
        <dbReference type="PROSITE" id="PS50977"/>
    </source>
</evidence>
<feature type="region of interest" description="Disordered" evidence="3">
    <location>
        <begin position="1"/>
        <end position="24"/>
    </location>
</feature>
<proteinExistence type="predicted"/>
<dbReference type="RefSeq" id="WP_310227521.1">
    <property type="nucleotide sequence ID" value="NZ_JAVDWV010000025.1"/>
</dbReference>
<evidence type="ECO:0000256" key="2">
    <source>
        <dbReference type="PROSITE-ProRule" id="PRU00335"/>
    </source>
</evidence>
<comment type="caution">
    <text evidence="5">The sequence shown here is derived from an EMBL/GenBank/DDBJ whole genome shotgun (WGS) entry which is preliminary data.</text>
</comment>
<dbReference type="InterPro" id="IPR009057">
    <property type="entry name" value="Homeodomain-like_sf"/>
</dbReference>
<evidence type="ECO:0000313" key="5">
    <source>
        <dbReference type="EMBL" id="MDR7156987.1"/>
    </source>
</evidence>
<keyword evidence="6" id="KW-1185">Reference proteome</keyword>
<dbReference type="PROSITE" id="PS50977">
    <property type="entry name" value="HTH_TETR_2"/>
    <property type="match status" value="1"/>
</dbReference>
<sequence>MSAKADMKAGQTAGKSPRSRPSAEIKTLSHNLNGQRLGRKGRDTRDRILAATNELLAGPADVELSLSAVARQASLGMTSLYNYFNDLTELLLAVLEPVMATAEEAYVGLLRTRWDDASLGEHSLALVTAYHGFWVKNSRLLHLRNRMADAQNERMMLHRISAALPVMRLMVEQMDGDLSKPQSPVFSMATALMTGLERIVTVTTDTTLQNALHAPNPLGRTHLLRAEARLLELGIRDYRMLAASGD</sequence>
<evidence type="ECO:0000256" key="3">
    <source>
        <dbReference type="SAM" id="MobiDB-lite"/>
    </source>
</evidence>
<evidence type="ECO:0000313" key="6">
    <source>
        <dbReference type="Proteomes" id="UP001267638"/>
    </source>
</evidence>
<keyword evidence="1 2" id="KW-0238">DNA-binding</keyword>
<feature type="domain" description="HTH tetR-type" evidence="4">
    <location>
        <begin position="42"/>
        <end position="102"/>
    </location>
</feature>
<evidence type="ECO:0000256" key="1">
    <source>
        <dbReference type="ARBA" id="ARBA00023125"/>
    </source>
</evidence>
<protein>
    <submittedName>
        <fullName evidence="5">AcrR family transcriptional regulator</fullName>
    </submittedName>
</protein>
<gene>
    <name evidence="5" type="ORF">J2W40_003834</name>
</gene>
<dbReference type="SUPFAM" id="SSF46689">
    <property type="entry name" value="Homeodomain-like"/>
    <property type="match status" value="1"/>
</dbReference>
<dbReference type="EMBL" id="JAVDWV010000025">
    <property type="protein sequence ID" value="MDR7156987.1"/>
    <property type="molecule type" value="Genomic_DNA"/>
</dbReference>
<dbReference type="Gene3D" id="1.10.357.10">
    <property type="entry name" value="Tetracycline Repressor, domain 2"/>
    <property type="match status" value="1"/>
</dbReference>
<name>A0ABU1X5X8_SPHXE</name>
<dbReference type="InterPro" id="IPR001647">
    <property type="entry name" value="HTH_TetR"/>
</dbReference>
<organism evidence="5 6">
    <name type="scientific">Sphingobium xenophagum</name>
    <dbReference type="NCBI Taxonomy" id="121428"/>
    <lineage>
        <taxon>Bacteria</taxon>
        <taxon>Pseudomonadati</taxon>
        <taxon>Pseudomonadota</taxon>
        <taxon>Alphaproteobacteria</taxon>
        <taxon>Sphingomonadales</taxon>
        <taxon>Sphingomonadaceae</taxon>
        <taxon>Sphingobium</taxon>
    </lineage>
</organism>
<reference evidence="5 6" key="1">
    <citation type="submission" date="2023-07" db="EMBL/GenBank/DDBJ databases">
        <title>Sorghum-associated microbial communities from plants grown in Nebraska, USA.</title>
        <authorList>
            <person name="Schachtman D."/>
        </authorList>
    </citation>
    <scope>NUCLEOTIDE SEQUENCE [LARGE SCALE GENOMIC DNA]</scope>
    <source>
        <strain evidence="5 6">4256</strain>
    </source>
</reference>